<accession>A0AAD9MZ02</accession>
<feature type="region of interest" description="Disordered" evidence="1">
    <location>
        <begin position="235"/>
        <end position="272"/>
    </location>
</feature>
<dbReference type="AlphaFoldDB" id="A0AAD9MZ02"/>
<organism evidence="2 3">
    <name type="scientific">Paralvinella palmiformis</name>
    <dbReference type="NCBI Taxonomy" id="53620"/>
    <lineage>
        <taxon>Eukaryota</taxon>
        <taxon>Metazoa</taxon>
        <taxon>Spiralia</taxon>
        <taxon>Lophotrochozoa</taxon>
        <taxon>Annelida</taxon>
        <taxon>Polychaeta</taxon>
        <taxon>Sedentaria</taxon>
        <taxon>Canalipalpata</taxon>
        <taxon>Terebellida</taxon>
        <taxon>Terebelliformia</taxon>
        <taxon>Alvinellidae</taxon>
        <taxon>Paralvinella</taxon>
    </lineage>
</organism>
<gene>
    <name evidence="2" type="ORF">LSH36_454g03000</name>
</gene>
<feature type="compositionally biased region" description="Basic and acidic residues" evidence="1">
    <location>
        <begin position="433"/>
        <end position="456"/>
    </location>
</feature>
<feature type="compositionally biased region" description="Polar residues" evidence="1">
    <location>
        <begin position="144"/>
        <end position="178"/>
    </location>
</feature>
<feature type="compositionally biased region" description="Polar residues" evidence="1">
    <location>
        <begin position="483"/>
        <end position="495"/>
    </location>
</feature>
<feature type="non-terminal residue" evidence="2">
    <location>
        <position position="1"/>
    </location>
</feature>
<name>A0AAD9MZ02_9ANNE</name>
<protein>
    <submittedName>
        <fullName evidence="2">Uncharacterized protein</fullName>
    </submittedName>
</protein>
<feature type="compositionally biased region" description="Polar residues" evidence="1">
    <location>
        <begin position="119"/>
        <end position="135"/>
    </location>
</feature>
<dbReference type="Proteomes" id="UP001208570">
    <property type="component" value="Unassembled WGS sequence"/>
</dbReference>
<feature type="compositionally biased region" description="Polar residues" evidence="1">
    <location>
        <begin position="250"/>
        <end position="272"/>
    </location>
</feature>
<evidence type="ECO:0000256" key="1">
    <source>
        <dbReference type="SAM" id="MobiDB-lite"/>
    </source>
</evidence>
<reference evidence="2" key="1">
    <citation type="journal article" date="2023" name="Mol. Biol. Evol.">
        <title>Third-Generation Sequencing Reveals the Adaptive Role of the Epigenome in Three Deep-Sea Polychaetes.</title>
        <authorList>
            <person name="Perez M."/>
            <person name="Aroh O."/>
            <person name="Sun Y."/>
            <person name="Lan Y."/>
            <person name="Juniper S.K."/>
            <person name="Young C.R."/>
            <person name="Angers B."/>
            <person name="Qian P.Y."/>
        </authorList>
    </citation>
    <scope>NUCLEOTIDE SEQUENCE</scope>
    <source>
        <strain evidence="2">P08H-3</strain>
    </source>
</reference>
<keyword evidence="3" id="KW-1185">Reference proteome</keyword>
<evidence type="ECO:0000313" key="3">
    <source>
        <dbReference type="Proteomes" id="UP001208570"/>
    </source>
</evidence>
<comment type="caution">
    <text evidence="2">The sequence shown here is derived from an EMBL/GenBank/DDBJ whole genome shotgun (WGS) entry which is preliminary data.</text>
</comment>
<feature type="compositionally biased region" description="Basic and acidic residues" evidence="1">
    <location>
        <begin position="550"/>
        <end position="599"/>
    </location>
</feature>
<feature type="compositionally biased region" description="Polar residues" evidence="1">
    <location>
        <begin position="77"/>
        <end position="99"/>
    </location>
</feature>
<evidence type="ECO:0000313" key="2">
    <source>
        <dbReference type="EMBL" id="KAK2149393.1"/>
    </source>
</evidence>
<proteinExistence type="predicted"/>
<feature type="region of interest" description="Disordered" evidence="1">
    <location>
        <begin position="416"/>
        <end position="495"/>
    </location>
</feature>
<feature type="region of interest" description="Disordered" evidence="1">
    <location>
        <begin position="77"/>
        <end position="178"/>
    </location>
</feature>
<feature type="compositionally biased region" description="Basic and acidic residues" evidence="1">
    <location>
        <begin position="606"/>
        <end position="620"/>
    </location>
</feature>
<feature type="compositionally biased region" description="Low complexity" evidence="1">
    <location>
        <begin position="35"/>
        <end position="50"/>
    </location>
</feature>
<feature type="compositionally biased region" description="Basic and acidic residues" evidence="1">
    <location>
        <begin position="100"/>
        <end position="118"/>
    </location>
</feature>
<dbReference type="EMBL" id="JAODUP010000454">
    <property type="protein sequence ID" value="KAK2149393.1"/>
    <property type="molecule type" value="Genomic_DNA"/>
</dbReference>
<feature type="region of interest" description="Disordered" evidence="1">
    <location>
        <begin position="22"/>
        <end position="65"/>
    </location>
</feature>
<feature type="region of interest" description="Disordered" evidence="1">
    <location>
        <begin position="542"/>
        <end position="624"/>
    </location>
</feature>
<sequence>KMATLKEEVKFSSLPNNVLKSKNVAKKSTTKLCHSRSSSRSGSPCSMPPSLTHSREPSPDGQASVLNGKLKVFGSTEVTTTTQDTCKTLSNGPSSLTKQSTDEDHGDSARSKAHRADEPNSTVIRTADQNQSLISTGDKGTLDTAVSCSNGNLSDGSNTNVQTLEGTSKTGTDSDMVQNSEVCSSSGLGTVVKHTVQIEKEAATCPLMSKSNFIQAKDALRERLKAAMHKYSSDKSFMGTDKCSDGDRSPTPSNKSDQGSTPNRCSSPVTPRSSLIDKGNLFEIMTLDLGKSSLEPVAAINDEGKSASVSMEKQQKCISGTINCVEKADSNTSIGVESTKTDQLKDAKVLDHSRSTEKLKNLSEDVLLPSQPDVTVEAICNQSVDEGQLQNEAGEDRHDILGRNADHDEEMLLLGVSDSNENFDTIDDSILDEEPKKSSSEKSEQPRDVSLDRSDVDTIGYTEMLDEITNNSEKRQSEKSVPAVNNRTSQDENGSGNEIVITLSWVTIMVICAVATQTRGSCRPDSLNDVLAKRGRTDSVEKTGVGITNDGKKNVNNDTRKDINSDVKQDIDIKREIDSDIKPDTNSDHKPITDSDTKESVIQCNGDRKDDVGHPNDDTTSRTTVKDSGVVLDHRKSVDSSGTPVKPEVDGVVKISRQVTNRLVIHYSVEGPLLKLPRDKWRVNEHVRHVYLCTTKYFKWPQ</sequence>